<organism evidence="2 3">
    <name type="scientific">Candidatus Moduliflexus flocculans</name>
    <dbReference type="NCBI Taxonomy" id="1499966"/>
    <lineage>
        <taxon>Bacteria</taxon>
        <taxon>Candidatus Moduliflexota</taxon>
        <taxon>Candidatus Moduliflexia</taxon>
        <taxon>Candidatus Moduliflexales</taxon>
        <taxon>Candidatus Moduliflexaceae</taxon>
    </lineage>
</organism>
<keyword evidence="1" id="KW-1003">Cell membrane</keyword>
<keyword evidence="1" id="KW-1133">Transmembrane helix</keyword>
<dbReference type="AlphaFoldDB" id="A0A081BTK9"/>
<accession>A0A081BTK9</accession>
<protein>
    <recommendedName>
        <fullName evidence="1">Probable queuosine precursor transporter</fullName>
        <shortName evidence="1">Q precursor transporter</shortName>
    </recommendedName>
</protein>
<evidence type="ECO:0000313" key="2">
    <source>
        <dbReference type="EMBL" id="GAK54740.1"/>
    </source>
</evidence>
<gene>
    <name evidence="2" type="ORF">U14_06028</name>
</gene>
<dbReference type="STRING" id="1499966.U14_06028"/>
<reference evidence="2 3" key="1">
    <citation type="journal article" date="2015" name="PeerJ">
        <title>First genomic representation of candidate bacterial phylum KSB3 points to enhanced environmental sensing as a trigger of wastewater bulking.</title>
        <authorList>
            <person name="Sekiguchi Y."/>
            <person name="Ohashi A."/>
            <person name="Parks D.H."/>
            <person name="Yamauchi T."/>
            <person name="Tyson G.W."/>
            <person name="Hugenholtz P."/>
        </authorList>
    </citation>
    <scope>NUCLEOTIDE SEQUENCE [LARGE SCALE GENOMIC DNA]</scope>
</reference>
<dbReference type="GO" id="GO:0022857">
    <property type="term" value="F:transmembrane transporter activity"/>
    <property type="evidence" value="ECO:0007669"/>
    <property type="project" value="UniProtKB-UniRule"/>
</dbReference>
<dbReference type="Pfam" id="PF02592">
    <property type="entry name" value="Vut_1"/>
    <property type="match status" value="1"/>
</dbReference>
<dbReference type="PANTHER" id="PTHR34300">
    <property type="entry name" value="QUEUOSINE PRECURSOR TRANSPORTER-RELATED"/>
    <property type="match status" value="1"/>
</dbReference>
<evidence type="ECO:0000256" key="1">
    <source>
        <dbReference type="HAMAP-Rule" id="MF_02088"/>
    </source>
</evidence>
<dbReference type="Proteomes" id="UP000030700">
    <property type="component" value="Unassembled WGS sequence"/>
</dbReference>
<dbReference type="PANTHER" id="PTHR34300:SF2">
    <property type="entry name" value="QUEUOSINE PRECURSOR TRANSPORTER-RELATED"/>
    <property type="match status" value="1"/>
</dbReference>
<evidence type="ECO:0000313" key="3">
    <source>
        <dbReference type="Proteomes" id="UP000030700"/>
    </source>
</evidence>
<feature type="transmembrane region" description="Helical" evidence="1">
    <location>
        <begin position="62"/>
        <end position="81"/>
    </location>
</feature>
<comment type="subcellular location">
    <subcellularLocation>
        <location evidence="1">Cell membrane</location>
        <topology evidence="1">Multi-pass membrane protein</topology>
    </subcellularLocation>
</comment>
<dbReference type="HAMAP" id="MF_02088">
    <property type="entry name" value="Q_prec_transport"/>
    <property type="match status" value="1"/>
</dbReference>
<dbReference type="EMBL" id="DF820462">
    <property type="protein sequence ID" value="GAK54740.1"/>
    <property type="molecule type" value="Genomic_DNA"/>
</dbReference>
<feature type="transmembrane region" description="Helical" evidence="1">
    <location>
        <begin position="140"/>
        <end position="162"/>
    </location>
</feature>
<keyword evidence="1" id="KW-0472">Membrane</keyword>
<dbReference type="HOGENOM" id="CLU_075503_4_0_0"/>
<dbReference type="GO" id="GO:0005886">
    <property type="term" value="C:plasma membrane"/>
    <property type="evidence" value="ECO:0007669"/>
    <property type="project" value="UniProtKB-SubCell"/>
</dbReference>
<comment type="similarity">
    <text evidence="1">Belongs to the vitamin uptake transporter (VUT/ECF) (TC 2.A.88) family. Q precursor transporter subfamily.</text>
</comment>
<keyword evidence="1" id="KW-0813">Transport</keyword>
<dbReference type="InterPro" id="IPR003744">
    <property type="entry name" value="YhhQ"/>
</dbReference>
<keyword evidence="1" id="KW-0812">Transmembrane</keyword>
<dbReference type="NCBIfam" id="TIGR00697">
    <property type="entry name" value="queuosine precursor transporter"/>
    <property type="match status" value="1"/>
</dbReference>
<keyword evidence="3" id="KW-1185">Reference proteome</keyword>
<feature type="transmembrane region" description="Helical" evidence="1">
    <location>
        <begin position="28"/>
        <end position="50"/>
    </location>
</feature>
<proteinExistence type="inferred from homology"/>
<sequence>MQRAILVIAAYIAAQMLADISSLKIVLFFGLSMDAGTFIYPLTFTLRDLVHKMLGISAARTLIFAAAGINLLMAGLFSFVAKLPADPSVGPQAEFAAVLSPVWRIVIASILAEVISELIDTEMYRLWEKKFVERFQWGRVLFSNSISVPIDSIVFSLVAFYGVMPTSVVFGIIVSNILIKGVTTLVSIPMIYAVPKQSAAILEQQEAA</sequence>
<name>A0A081BTK9_9BACT</name>
<feature type="transmembrane region" description="Helical" evidence="1">
    <location>
        <begin position="168"/>
        <end position="194"/>
    </location>
</feature>
<comment type="function">
    <text evidence="1">Involved in the import of queuosine (Q) precursors, required for Q precursor salvage.</text>
</comment>